<sequence length="131" mass="15664">MKRIYKLSLSLIICFACIGIGYTFFTLFKTNKNRDYLNNDVKRNTNNEISVNFPKLDGEYFKKFVKTNLENENYIDAEIIQEIIKDIIKRFPTNAGFLEFDYDQISNKEILLLIKYKNNDYELSKKYRIKT</sequence>
<evidence type="ECO:0000313" key="2">
    <source>
        <dbReference type="EMBL" id="BBU47908.1"/>
    </source>
</evidence>
<name>A0A809SF41_9BACT</name>
<evidence type="ECO:0000256" key="1">
    <source>
        <dbReference type="SAM" id="Phobius"/>
    </source>
</evidence>
<reference evidence="2 3" key="1">
    <citation type="submission" date="2020-01" db="EMBL/GenBank/DDBJ databases">
        <title>Complete genome sequence of Mycoplasma felis strain Myco-2.</title>
        <authorList>
            <person name="Kinoshita Y."/>
            <person name="Niwa H."/>
            <person name="Uchida-Fujii E."/>
            <person name="Nukada T."/>
        </authorList>
    </citation>
    <scope>NUCLEOTIDE SEQUENCE [LARGE SCALE GENOMIC DNA]</scope>
    <source>
        <strain evidence="2 3">Myco-2</strain>
    </source>
</reference>
<protein>
    <submittedName>
        <fullName evidence="2">Uncharacterized protein</fullName>
    </submittedName>
</protein>
<dbReference type="Proteomes" id="UP000464317">
    <property type="component" value="Chromosome"/>
</dbReference>
<gene>
    <name evidence="2" type="ORF">JPM2_6010</name>
</gene>
<dbReference type="KEGG" id="mfel:JPM2_6010"/>
<dbReference type="RefSeq" id="WP_161553315.1">
    <property type="nucleotide sequence ID" value="NZ_AP022325.1"/>
</dbReference>
<evidence type="ECO:0000313" key="3">
    <source>
        <dbReference type="Proteomes" id="UP000464317"/>
    </source>
</evidence>
<keyword evidence="1" id="KW-0812">Transmembrane</keyword>
<keyword evidence="1" id="KW-1133">Transmembrane helix</keyword>
<organism evidence="2 3">
    <name type="scientific">Mycoplasmopsis felis</name>
    <dbReference type="NCBI Taxonomy" id="33923"/>
    <lineage>
        <taxon>Bacteria</taxon>
        <taxon>Bacillati</taxon>
        <taxon>Mycoplasmatota</taxon>
        <taxon>Mycoplasmoidales</taxon>
        <taxon>Metamycoplasmataceae</taxon>
        <taxon>Mycoplasmopsis</taxon>
    </lineage>
</organism>
<dbReference type="NCBIfam" id="NF045957">
    <property type="entry name" value="MHO_1590_dom"/>
    <property type="match status" value="1"/>
</dbReference>
<dbReference type="EMBL" id="AP022325">
    <property type="protein sequence ID" value="BBU47908.1"/>
    <property type="molecule type" value="Genomic_DNA"/>
</dbReference>
<dbReference type="AlphaFoldDB" id="A0A809SF41"/>
<feature type="transmembrane region" description="Helical" evidence="1">
    <location>
        <begin position="7"/>
        <end position="28"/>
    </location>
</feature>
<proteinExistence type="predicted"/>
<keyword evidence="3" id="KW-1185">Reference proteome</keyword>
<keyword evidence="1" id="KW-0472">Membrane</keyword>
<accession>A0A809SF41</accession>